<dbReference type="InterPro" id="IPR003776">
    <property type="entry name" value="YcaO-like_dom"/>
</dbReference>
<accession>A0ABM7XFJ6</accession>
<dbReference type="PANTHER" id="PTHR37809">
    <property type="entry name" value="RIBOSOMAL PROTEIN S12 METHYLTHIOTRANSFERASE ACCESSORY FACTOR YCAO"/>
    <property type="match status" value="1"/>
</dbReference>
<keyword evidence="3" id="KW-1185">Reference proteome</keyword>
<organism evidence="2 3">
    <name type="scientific">Anaeromyxobacter paludicola</name>
    <dbReference type="NCBI Taxonomy" id="2918171"/>
    <lineage>
        <taxon>Bacteria</taxon>
        <taxon>Pseudomonadati</taxon>
        <taxon>Myxococcota</taxon>
        <taxon>Myxococcia</taxon>
        <taxon>Myxococcales</taxon>
        <taxon>Cystobacterineae</taxon>
        <taxon>Anaeromyxobacteraceae</taxon>
        <taxon>Anaeromyxobacter</taxon>
    </lineage>
</organism>
<name>A0ABM7XFJ6_9BACT</name>
<dbReference type="Proteomes" id="UP001162734">
    <property type="component" value="Chromosome"/>
</dbReference>
<protein>
    <recommendedName>
        <fullName evidence="1">YcaO domain-containing protein</fullName>
    </recommendedName>
</protein>
<evidence type="ECO:0000313" key="3">
    <source>
        <dbReference type="Proteomes" id="UP001162734"/>
    </source>
</evidence>
<dbReference type="PROSITE" id="PS51664">
    <property type="entry name" value="YCAO"/>
    <property type="match status" value="1"/>
</dbReference>
<evidence type="ECO:0000259" key="1">
    <source>
        <dbReference type="PROSITE" id="PS51664"/>
    </source>
</evidence>
<dbReference type="Pfam" id="PF02624">
    <property type="entry name" value="YcaO"/>
    <property type="match status" value="1"/>
</dbReference>
<dbReference type="PANTHER" id="PTHR37809:SF1">
    <property type="entry name" value="RIBOSOMAL PROTEIN S12 METHYLTHIOTRANSFERASE ACCESSORY FACTOR YCAO"/>
    <property type="match status" value="1"/>
</dbReference>
<feature type="domain" description="YcaO" evidence="1">
    <location>
        <begin position="56"/>
        <end position="354"/>
    </location>
</feature>
<sequence length="354" mass="36371">MARAAEVRSGVGEDWRGLARAIGVSRVARVTGLDRSGVEVACAVRPGGHVLQVSNGKGETFAEAARGAVLEAAELWASERVEPGELVFGPDADGLRVAWRRARRLAPGRGPAEVLVPASAVHCPPPGAPGLGPATARWTSNGMGAHPSRDAALLHALCEAVERDQLARALPEGFTPRALSARRIDPRTLAGAAPRTARRAAQLEARGFSVHLFALAADLALPVAGALLLDREAGPVALTAGYGCALDRDGALLAALLEAAQSRLTDIHGAREDVSHRGDDDARAVARACRGPGEASARDLPELRAAGAGDGVRRVTALLAAAGRPPAAVELAPPALGIHVVKVLAPGLLLSELL</sequence>
<dbReference type="RefSeq" id="WP_248343155.1">
    <property type="nucleotide sequence ID" value="NZ_AP025592.1"/>
</dbReference>
<dbReference type="EMBL" id="AP025592">
    <property type="protein sequence ID" value="BDG10655.1"/>
    <property type="molecule type" value="Genomic_DNA"/>
</dbReference>
<dbReference type="Gene3D" id="3.30.160.660">
    <property type="match status" value="1"/>
</dbReference>
<evidence type="ECO:0000313" key="2">
    <source>
        <dbReference type="EMBL" id="BDG10655.1"/>
    </source>
</evidence>
<proteinExistence type="predicted"/>
<gene>
    <name evidence="2" type="ORF">AMPC_37680</name>
</gene>
<reference evidence="3" key="1">
    <citation type="journal article" date="2022" name="Int. J. Syst. Evol. Microbiol.">
        <title>Anaeromyxobacter oryzae sp. nov., Anaeromyxobacter diazotrophicus sp. nov. and Anaeromyxobacter paludicola sp. nov., isolated from paddy soils.</title>
        <authorList>
            <person name="Itoh H."/>
            <person name="Xu Z."/>
            <person name="Mise K."/>
            <person name="Masuda Y."/>
            <person name="Ushijima N."/>
            <person name="Hayakawa C."/>
            <person name="Shiratori Y."/>
            <person name="Senoo K."/>
        </authorList>
    </citation>
    <scope>NUCLEOTIDE SEQUENCE [LARGE SCALE GENOMIC DNA]</scope>
    <source>
        <strain evidence="3">Red630</strain>
    </source>
</reference>